<protein>
    <recommendedName>
        <fullName evidence="4">Lipoprotein</fullName>
    </recommendedName>
</protein>
<gene>
    <name evidence="2" type="ORF">SAMN02745664_11117</name>
</gene>
<evidence type="ECO:0000313" key="3">
    <source>
        <dbReference type="Proteomes" id="UP000187495"/>
    </source>
</evidence>
<evidence type="ECO:0000256" key="1">
    <source>
        <dbReference type="SAM" id="SignalP"/>
    </source>
</evidence>
<dbReference type="EMBL" id="FTNU01000011">
    <property type="protein sequence ID" value="SIR96992.1"/>
    <property type="molecule type" value="Genomic_DNA"/>
</dbReference>
<accession>A0A1N7F9Q7</accession>
<evidence type="ECO:0008006" key="4">
    <source>
        <dbReference type="Google" id="ProtNLM"/>
    </source>
</evidence>
<keyword evidence="3" id="KW-1185">Reference proteome</keyword>
<name>A0A1N7F9Q7_9GAMM</name>
<organism evidence="2 3">
    <name type="scientific">Moraxella cuniculi DSM 21768</name>
    <dbReference type="NCBI Taxonomy" id="1122245"/>
    <lineage>
        <taxon>Bacteria</taxon>
        <taxon>Pseudomonadati</taxon>
        <taxon>Pseudomonadota</taxon>
        <taxon>Gammaproteobacteria</taxon>
        <taxon>Moraxellales</taxon>
        <taxon>Moraxellaceae</taxon>
        <taxon>Moraxella</taxon>
    </lineage>
</organism>
<feature type="signal peptide" evidence="1">
    <location>
        <begin position="1"/>
        <end position="23"/>
    </location>
</feature>
<dbReference type="Proteomes" id="UP000187495">
    <property type="component" value="Unassembled WGS sequence"/>
</dbReference>
<dbReference type="RefSeq" id="WP_076555548.1">
    <property type="nucleotide sequence ID" value="NZ_FTNU01000011.1"/>
</dbReference>
<feature type="chain" id="PRO_5012749246" description="Lipoprotein" evidence="1">
    <location>
        <begin position="24"/>
        <end position="231"/>
    </location>
</feature>
<dbReference type="AlphaFoldDB" id="A0A1N7F9Q7"/>
<proteinExistence type="predicted"/>
<dbReference type="STRING" id="34061.B0189_09475"/>
<sequence>MSCAILIKSALIALGLTLLTGCATTSLMNDSKQNITKVELVADKVVAFARPASTANLPNDSVVIVGQTNSYVLTEGGTQLVALLSTLEPKNITVNNQLAFYSANNDGRFAGTIELSYARLKQDLQYQDLQFLLQNKASECSNASDTRMNAQRFCFQIAVQGEVYPQVSNFDLLRSKFTPLTRPYSVSIYTQASSRADGKAGALAAGKLLLLPLAVAFDVVTLPVQALAALQ</sequence>
<evidence type="ECO:0000313" key="2">
    <source>
        <dbReference type="EMBL" id="SIR96992.1"/>
    </source>
</evidence>
<reference evidence="3" key="1">
    <citation type="submission" date="2017-01" db="EMBL/GenBank/DDBJ databases">
        <authorList>
            <person name="Varghese N."/>
            <person name="Submissions S."/>
        </authorList>
    </citation>
    <scope>NUCLEOTIDE SEQUENCE [LARGE SCALE GENOMIC DNA]</scope>
    <source>
        <strain evidence="3">DSM 21768</strain>
    </source>
</reference>
<keyword evidence="1" id="KW-0732">Signal</keyword>